<feature type="domain" description="SD-repeat containing protein B" evidence="6">
    <location>
        <begin position="409"/>
        <end position="521"/>
    </location>
</feature>
<evidence type="ECO:0000256" key="2">
    <source>
        <dbReference type="ARBA" id="ARBA00022525"/>
    </source>
</evidence>
<evidence type="ECO:0000313" key="10">
    <source>
        <dbReference type="Proteomes" id="UP000664466"/>
    </source>
</evidence>
<dbReference type="SUPFAM" id="SSF117074">
    <property type="entry name" value="Hypothetical protein PA1324"/>
    <property type="match status" value="1"/>
</dbReference>
<name>A0A8B0SK20_9GAMM</name>
<dbReference type="GO" id="GO:0005576">
    <property type="term" value="C:extracellular region"/>
    <property type="evidence" value="ECO:0007669"/>
    <property type="project" value="UniProtKB-SubCell"/>
</dbReference>
<evidence type="ECO:0000259" key="7">
    <source>
        <dbReference type="Pfam" id="PF20009"/>
    </source>
</evidence>
<keyword evidence="2" id="KW-0964">Secreted</keyword>
<evidence type="ECO:0000313" key="9">
    <source>
        <dbReference type="EMBL" id="QTX11209.1"/>
    </source>
</evidence>
<dbReference type="AlphaFoldDB" id="A0A8B0SK20"/>
<dbReference type="Pfam" id="PF20009">
    <property type="entry name" value="GEVED"/>
    <property type="match status" value="1"/>
</dbReference>
<evidence type="ECO:0000313" key="8">
    <source>
        <dbReference type="EMBL" id="MBO0613358.1"/>
    </source>
</evidence>
<reference evidence="8 10" key="1">
    <citation type="submission" date="2021-03" db="EMBL/GenBank/DDBJ databases">
        <title>Draft genome and methylome analysis of Thiotrix fructosivoruns ATCC 49748.</title>
        <authorList>
            <person name="Fomenkov A."/>
            <person name="Grabovich M.Y."/>
            <person name="Roberts R.J."/>
        </authorList>
    </citation>
    <scope>NUCLEOTIDE SEQUENCE [LARGE SCALE GENOMIC DNA]</scope>
    <source>
        <strain evidence="8 10">ATCC 49748</strain>
    </source>
</reference>
<accession>A0A8B0SK20</accession>
<gene>
    <name evidence="9" type="ORF">J1836_002235</name>
    <name evidence="8" type="ORF">J1836_10585</name>
</gene>
<evidence type="ECO:0000256" key="3">
    <source>
        <dbReference type="ARBA" id="ARBA00022729"/>
    </source>
</evidence>
<dbReference type="PANTHER" id="PTHR23303">
    <property type="entry name" value="CARBOXYPEPTIDASE REGULATORY REGION-CONTAINING"/>
    <property type="match status" value="1"/>
</dbReference>
<protein>
    <submittedName>
        <fullName evidence="9">Choice-of-anchor E domain-containing protein</fullName>
    </submittedName>
</protein>
<comment type="subcellular location">
    <subcellularLocation>
        <location evidence="1">Secreted</location>
    </subcellularLocation>
</comment>
<dbReference type="EMBL" id="CP072748">
    <property type="protein sequence ID" value="QTX11209.1"/>
    <property type="molecule type" value="Genomic_DNA"/>
</dbReference>
<evidence type="ECO:0000259" key="5">
    <source>
        <dbReference type="Pfam" id="PF01345"/>
    </source>
</evidence>
<proteinExistence type="predicted"/>
<dbReference type="NCBIfam" id="TIGR01451">
    <property type="entry name" value="B_ant_repeat"/>
    <property type="match status" value="1"/>
</dbReference>
<dbReference type="Pfam" id="PF01345">
    <property type="entry name" value="DUF11"/>
    <property type="match status" value="1"/>
</dbReference>
<feature type="domain" description="GEVED" evidence="7">
    <location>
        <begin position="324"/>
        <end position="403"/>
    </location>
</feature>
<feature type="domain" description="DUF11" evidence="5">
    <location>
        <begin position="706"/>
        <end position="789"/>
    </location>
</feature>
<dbReference type="Pfam" id="PF17210">
    <property type="entry name" value="SdrD_B"/>
    <property type="match status" value="1"/>
</dbReference>
<dbReference type="RefSeq" id="WP_207251056.1">
    <property type="nucleotide sequence ID" value="NZ_JAFMPM010000006.1"/>
</dbReference>
<dbReference type="InterPro" id="IPR051417">
    <property type="entry name" value="SDr/BOS_complex"/>
</dbReference>
<dbReference type="PANTHER" id="PTHR23303:SF15">
    <property type="entry name" value="COLOSSIN-A"/>
    <property type="match status" value="1"/>
</dbReference>
<dbReference type="InterPro" id="IPR001434">
    <property type="entry name" value="OmcB-like_DUF11"/>
</dbReference>
<sequence>MKKISRSFSLATAVASIAMVSASQPLYAIEPVAACAKPLDPMLVTQYLEANNTTPVLSSVVDDASILGGERDMKLEKLQSSAVYNGTFYVGDDGAGNGSIDFTNGSGAFSKATIVWDGNDNNADTLNPNGLGGVDLSSGDAFGMLVNSVDVERFKVTLRIYSGAANVSESVFAYDNTQTGTSTNIPVTFSLATVAGSGADLTKVGAVELIIEPMDLTQTASGIDLNMGKFTAPCPVVPEVTADLGDAPDMYKTTLAAGGARHTIVAGLNLGAVVDAETDGQPNAAADGDGVDEDGIQFLTKLVPDENAIIGVGTTQPKTSTAKLDAWIDFNGDGDFEDSGEQVAVSQAIKASSLIDQGSLPLDVTVPADAKAGATYARFRLSTAGGLSPGGDAADGEVQDYKVEIVQGATLGDYVWQDTNKDGVQSSGEPAVAGVLVNLIRVSDGAVVKSAFTDAKGAYLFTHLLPDTYQVEFVAPTGYSFTTALQGGDDTADSNADATTGRTANIILAEGDNQRQWDAGLVMADNTIVHCDAVPFKPTELNETLSLPKFDGSLGTLTGVSVSSYNATRQLIASENSAAQTQKVKIVSSVDGYLTLPNTTTVDTVTRYDTGYKNLTVADGILDYYGTSAFTLPDWLYASNSKTVAYTTPADFLAATPGEVINLPYETMSGLSTTGGGGNVQVVQRTTGSVAACVAYTYEKKAVAVDLALTKVADKTTAKHGETVVYTLMVTNESTTTDATGVKLMDTLPAGVTYSSDDGLGSYNKTTGEWIVGSLAKGDSKVLKITVTLN</sequence>
<reference evidence="9" key="2">
    <citation type="submission" date="2021-04" db="EMBL/GenBank/DDBJ databases">
        <title>Complete Genome and methylome analysis of Thiothrix fructosivorans ATCC 49748.</title>
        <authorList>
            <person name="Fomenkov A."/>
            <person name="Sun L."/>
            <person name="Vincze T."/>
            <person name="Grabovich M.Y."/>
            <person name="Roberts R.J."/>
        </authorList>
    </citation>
    <scope>NUCLEOTIDE SEQUENCE</scope>
    <source>
        <strain evidence="9">ATCC 49748</strain>
    </source>
</reference>
<feature type="signal peptide" evidence="4">
    <location>
        <begin position="1"/>
        <end position="28"/>
    </location>
</feature>
<evidence type="ECO:0000256" key="1">
    <source>
        <dbReference type="ARBA" id="ARBA00004613"/>
    </source>
</evidence>
<dbReference type="InterPro" id="IPR033764">
    <property type="entry name" value="Sdr_B"/>
</dbReference>
<dbReference type="Proteomes" id="UP000664466">
    <property type="component" value="Unassembled WGS sequence"/>
</dbReference>
<keyword evidence="10" id="KW-1185">Reference proteome</keyword>
<dbReference type="NCBIfam" id="NF033208">
    <property type="entry name" value="choice_anch_E"/>
    <property type="match status" value="1"/>
</dbReference>
<evidence type="ECO:0000259" key="6">
    <source>
        <dbReference type="Pfam" id="PF17210"/>
    </source>
</evidence>
<dbReference type="InterPro" id="IPR045474">
    <property type="entry name" value="GEVED"/>
</dbReference>
<keyword evidence="3 4" id="KW-0732">Signal</keyword>
<feature type="chain" id="PRO_5032831047" evidence="4">
    <location>
        <begin position="29"/>
        <end position="790"/>
    </location>
</feature>
<organism evidence="9">
    <name type="scientific">Thiothrix fructosivorans</name>
    <dbReference type="NCBI Taxonomy" id="111770"/>
    <lineage>
        <taxon>Bacteria</taxon>
        <taxon>Pseudomonadati</taxon>
        <taxon>Pseudomonadota</taxon>
        <taxon>Gammaproteobacteria</taxon>
        <taxon>Thiotrichales</taxon>
        <taxon>Thiotrichaceae</taxon>
        <taxon>Thiothrix</taxon>
    </lineage>
</organism>
<evidence type="ECO:0000256" key="4">
    <source>
        <dbReference type="SAM" id="SignalP"/>
    </source>
</evidence>
<dbReference type="EMBL" id="JAFMPM010000006">
    <property type="protein sequence ID" value="MBO0613358.1"/>
    <property type="molecule type" value="Genomic_DNA"/>
</dbReference>
<dbReference type="InterPro" id="IPR047589">
    <property type="entry name" value="DUF11_rpt"/>
</dbReference>
<dbReference type="Gene3D" id="2.60.40.10">
    <property type="entry name" value="Immunoglobulins"/>
    <property type="match status" value="1"/>
</dbReference>
<dbReference type="InterPro" id="IPR013783">
    <property type="entry name" value="Ig-like_fold"/>
</dbReference>